<reference evidence="1 2" key="1">
    <citation type="journal article" date="2020" name="Sci. Rep.">
        <title>A novel cyanobacterial geosmin producer, revising GeoA distribution and dispersion patterns in Bacteria.</title>
        <authorList>
            <person name="Churro C."/>
            <person name="Semedo-Aguiar A.P."/>
            <person name="Silva A.D."/>
            <person name="Pereira-Leal J.B."/>
            <person name="Leite R.B."/>
        </authorList>
    </citation>
    <scope>NUCLEOTIDE SEQUENCE [LARGE SCALE GENOMIC DNA]</scope>
    <source>
        <strain evidence="1 2">IPMA8</strain>
    </source>
</reference>
<organism evidence="1 2">
    <name type="scientific">Microcoleus asticus IPMA8</name>
    <dbReference type="NCBI Taxonomy" id="2563858"/>
    <lineage>
        <taxon>Bacteria</taxon>
        <taxon>Bacillati</taxon>
        <taxon>Cyanobacteriota</taxon>
        <taxon>Cyanophyceae</taxon>
        <taxon>Oscillatoriophycideae</taxon>
        <taxon>Oscillatoriales</taxon>
        <taxon>Microcoleaceae</taxon>
        <taxon>Microcoleus</taxon>
        <taxon>Microcoleus asticus</taxon>
    </lineage>
</organism>
<proteinExistence type="predicted"/>
<sequence length="61" mass="7292">MNLRTWWRDREHLPPVVRLNEFIEQVLLPSSDRNIVIFIDEIDTILSLNFSSDDFFAMLRG</sequence>
<accession>A0ABX2D495</accession>
<protein>
    <recommendedName>
        <fullName evidence="3">ATPase AAA-type core domain-containing protein</fullName>
    </recommendedName>
</protein>
<dbReference type="EMBL" id="SRRZ01000131">
    <property type="protein sequence ID" value="NQE37462.1"/>
    <property type="molecule type" value="Genomic_DNA"/>
</dbReference>
<keyword evidence="2" id="KW-1185">Reference proteome</keyword>
<comment type="caution">
    <text evidence="1">The sequence shown here is derived from an EMBL/GenBank/DDBJ whole genome shotgun (WGS) entry which is preliminary data.</text>
</comment>
<evidence type="ECO:0000313" key="1">
    <source>
        <dbReference type="EMBL" id="NQE37462.1"/>
    </source>
</evidence>
<evidence type="ECO:0000313" key="2">
    <source>
        <dbReference type="Proteomes" id="UP000702425"/>
    </source>
</evidence>
<dbReference type="Pfam" id="PF14516">
    <property type="entry name" value="AAA_35"/>
    <property type="match status" value="1"/>
</dbReference>
<gene>
    <name evidence="1" type="ORF">E5S67_05233</name>
</gene>
<name>A0ABX2D495_9CYAN</name>
<dbReference type="Proteomes" id="UP000702425">
    <property type="component" value="Unassembled WGS sequence"/>
</dbReference>
<dbReference type="RefSeq" id="WP_216670725.1">
    <property type="nucleotide sequence ID" value="NZ_SRRZ01000131.1"/>
</dbReference>
<evidence type="ECO:0008006" key="3">
    <source>
        <dbReference type="Google" id="ProtNLM"/>
    </source>
</evidence>